<keyword evidence="2" id="KW-0547">Nucleotide-binding</keyword>
<dbReference type="SMART" id="SM00864">
    <property type="entry name" value="Tubulin"/>
    <property type="match status" value="1"/>
</dbReference>
<evidence type="ECO:0000256" key="4">
    <source>
        <dbReference type="SAM" id="MobiDB-lite"/>
    </source>
</evidence>
<dbReference type="GO" id="GO:0003924">
    <property type="term" value="F:GTPase activity"/>
    <property type="evidence" value="ECO:0007669"/>
    <property type="project" value="InterPro"/>
</dbReference>
<dbReference type="InterPro" id="IPR000158">
    <property type="entry name" value="Cell_div_FtsZ"/>
</dbReference>
<keyword evidence="8" id="KW-1185">Reference proteome</keyword>
<dbReference type="GO" id="GO:0005525">
    <property type="term" value="F:GTP binding"/>
    <property type="evidence" value="ECO:0007669"/>
    <property type="project" value="UniProtKB-KW"/>
</dbReference>
<dbReference type="NCBIfam" id="TIGR00065">
    <property type="entry name" value="ftsZ"/>
    <property type="match status" value="1"/>
</dbReference>
<dbReference type="Gene3D" id="3.40.50.1440">
    <property type="entry name" value="Tubulin/FtsZ, GTPase domain"/>
    <property type="match status" value="1"/>
</dbReference>
<dbReference type="EMBL" id="CCAG010001612">
    <property type="status" value="NOT_ANNOTATED_CDS"/>
    <property type="molecule type" value="Genomic_DNA"/>
</dbReference>
<dbReference type="FunFam" id="3.40.50.1440:FF:000001">
    <property type="entry name" value="Cell division protein FtsZ"/>
    <property type="match status" value="1"/>
</dbReference>
<organism evidence="7 8">
    <name type="scientific">Glossina morsitans morsitans</name>
    <name type="common">Savannah tsetse fly</name>
    <dbReference type="NCBI Taxonomy" id="37546"/>
    <lineage>
        <taxon>Eukaryota</taxon>
        <taxon>Metazoa</taxon>
        <taxon>Ecdysozoa</taxon>
        <taxon>Arthropoda</taxon>
        <taxon>Hexapoda</taxon>
        <taxon>Insecta</taxon>
        <taxon>Pterygota</taxon>
        <taxon>Neoptera</taxon>
        <taxon>Endopterygota</taxon>
        <taxon>Diptera</taxon>
        <taxon>Brachycera</taxon>
        <taxon>Muscomorpha</taxon>
        <taxon>Hippoboscoidea</taxon>
        <taxon>Glossinidae</taxon>
        <taxon>Glossina</taxon>
    </lineage>
</organism>
<proteinExistence type="inferred from homology"/>
<dbReference type="PRINTS" id="PR00423">
    <property type="entry name" value="CELLDVISFTSZ"/>
</dbReference>
<evidence type="ECO:0008006" key="9">
    <source>
        <dbReference type="Google" id="ProtNLM"/>
    </source>
</evidence>
<dbReference type="GO" id="GO:0032153">
    <property type="term" value="C:cell division site"/>
    <property type="evidence" value="ECO:0007669"/>
    <property type="project" value="TreeGrafter"/>
</dbReference>
<dbReference type="AlphaFoldDB" id="A0A1B0FC83"/>
<dbReference type="InterPro" id="IPR045061">
    <property type="entry name" value="FtsZ/CetZ"/>
</dbReference>
<evidence type="ECO:0000256" key="2">
    <source>
        <dbReference type="ARBA" id="ARBA00022741"/>
    </source>
</evidence>
<dbReference type="Proteomes" id="UP000092444">
    <property type="component" value="Unassembled WGS sequence"/>
</dbReference>
<accession>A0A1B0FC83</accession>
<dbReference type="InterPro" id="IPR008280">
    <property type="entry name" value="Tub_FtsZ_C"/>
</dbReference>
<dbReference type="HAMAP" id="MF_00909">
    <property type="entry name" value="FtsZ"/>
    <property type="match status" value="1"/>
</dbReference>
<dbReference type="PROSITE" id="PS01135">
    <property type="entry name" value="FTSZ_2"/>
    <property type="match status" value="1"/>
</dbReference>
<name>A0A1B0FC83_GLOMM</name>
<dbReference type="SUPFAM" id="SSF52490">
    <property type="entry name" value="Tubulin nucleotide-binding domain-like"/>
    <property type="match status" value="1"/>
</dbReference>
<dbReference type="PANTHER" id="PTHR30314:SF3">
    <property type="entry name" value="MITOCHONDRIAL DIVISION PROTEIN FSZA"/>
    <property type="match status" value="1"/>
</dbReference>
<dbReference type="InterPro" id="IPR036525">
    <property type="entry name" value="Tubulin/FtsZ_GTPase_sf"/>
</dbReference>
<dbReference type="InterPro" id="IPR018316">
    <property type="entry name" value="Tubulin/FtsZ_2-layer-sand-dom"/>
</dbReference>
<dbReference type="Gene3D" id="3.30.1330.20">
    <property type="entry name" value="Tubulin/FtsZ, C-terminal domain"/>
    <property type="match status" value="1"/>
</dbReference>
<evidence type="ECO:0000256" key="1">
    <source>
        <dbReference type="ARBA" id="ARBA00009690"/>
    </source>
</evidence>
<dbReference type="CDD" id="cd02201">
    <property type="entry name" value="FtsZ_type1"/>
    <property type="match status" value="1"/>
</dbReference>
<sequence>MSNEAESSAKIIVIGVGGAGNNAVNRMVEEAIGGVEFVGVNTDKQALTLCKAPTVLQIGEKITKGLGAGAQPEVGQKAAEESIEEVKQLIEGADMVFVTCGMGGGTGTGAAPVIAAAAKEMGILTVGVVTKPFRFEAKTRMNNALSGIENLKKAVDTLIVIPNDKLLEIVDRRTTMPEALRKADEVLQQAVQGITDLINLPALINLDFADVQTVMTDKGIAHIGIGEARGDDKAMEAVQQAVASPLLETTIKGATHVIINISGDISLMDANDAASYVQELTGEDANIIFGAMYDDSVADYARITVIATGLSDTTAKTTPFGSRSNTTPFTVRKSTTGSAAPAGNMTMPSFSLPTMNSGSYTGKGAAFCFVTAIGTASRYINGRGGAVTFVVVGAFLCFAVDVDLFAAAVFGTAVLHGSCRTVAEASAACFICTVCVVTGNLDITAGTESVIVVNTFCCRTVQNSHACNLLIDR</sequence>
<dbReference type="VEuPathDB" id="VectorBase:GMOY001181"/>
<dbReference type="Pfam" id="PF12327">
    <property type="entry name" value="FtsZ_C"/>
    <property type="match status" value="1"/>
</dbReference>
<dbReference type="STRING" id="37546.A0A1B0FC83"/>
<dbReference type="InterPro" id="IPR003008">
    <property type="entry name" value="Tubulin_FtsZ_GTPase"/>
</dbReference>
<dbReference type="Pfam" id="PF00091">
    <property type="entry name" value="Tubulin"/>
    <property type="match status" value="1"/>
</dbReference>
<dbReference type="SMART" id="SM00865">
    <property type="entry name" value="Tubulin_C"/>
    <property type="match status" value="1"/>
</dbReference>
<protein>
    <recommendedName>
        <fullName evidence="9">Cell division protein FtsZ</fullName>
    </recommendedName>
</protein>
<evidence type="ECO:0000313" key="7">
    <source>
        <dbReference type="EnsemblMetazoa" id="GMOY001181-PA"/>
    </source>
</evidence>
<dbReference type="GO" id="GO:0005737">
    <property type="term" value="C:cytoplasm"/>
    <property type="evidence" value="ECO:0007669"/>
    <property type="project" value="TreeGrafter"/>
</dbReference>
<evidence type="ECO:0000256" key="3">
    <source>
        <dbReference type="ARBA" id="ARBA00023134"/>
    </source>
</evidence>
<feature type="domain" description="Tubulin/FtsZ 2-layer sandwich" evidence="6">
    <location>
        <begin position="204"/>
        <end position="319"/>
    </location>
</feature>
<dbReference type="EnsemblMetazoa" id="GMOY001181-RA">
    <property type="protein sequence ID" value="GMOY001181-PA"/>
    <property type="gene ID" value="GMOY001181"/>
</dbReference>
<dbReference type="InterPro" id="IPR024757">
    <property type="entry name" value="FtsZ_C"/>
</dbReference>
<reference evidence="7" key="1">
    <citation type="submission" date="2020-05" db="UniProtKB">
        <authorList>
            <consortium name="EnsemblMetazoa"/>
        </authorList>
    </citation>
    <scope>IDENTIFICATION</scope>
    <source>
        <strain evidence="7">Yale</strain>
    </source>
</reference>
<dbReference type="InterPro" id="IPR037103">
    <property type="entry name" value="Tubulin/FtsZ-like_C"/>
</dbReference>
<dbReference type="PROSITE" id="PS01134">
    <property type="entry name" value="FTSZ_1"/>
    <property type="match status" value="1"/>
</dbReference>
<keyword evidence="3" id="KW-0342">GTP-binding</keyword>
<dbReference type="GO" id="GO:0051301">
    <property type="term" value="P:cell division"/>
    <property type="evidence" value="ECO:0007669"/>
    <property type="project" value="TreeGrafter"/>
</dbReference>
<evidence type="ECO:0000313" key="8">
    <source>
        <dbReference type="Proteomes" id="UP000092444"/>
    </source>
</evidence>
<feature type="region of interest" description="Disordered" evidence="4">
    <location>
        <begin position="318"/>
        <end position="339"/>
    </location>
</feature>
<dbReference type="InterPro" id="IPR020805">
    <property type="entry name" value="Cell_div_FtsZ_CS"/>
</dbReference>
<evidence type="ECO:0000259" key="6">
    <source>
        <dbReference type="SMART" id="SM00865"/>
    </source>
</evidence>
<feature type="compositionally biased region" description="Polar residues" evidence="4">
    <location>
        <begin position="318"/>
        <end position="338"/>
    </location>
</feature>
<comment type="similarity">
    <text evidence="1">Belongs to the FtsZ family.</text>
</comment>
<dbReference type="PANTHER" id="PTHR30314">
    <property type="entry name" value="CELL DIVISION PROTEIN FTSZ-RELATED"/>
    <property type="match status" value="1"/>
</dbReference>
<feature type="domain" description="Tubulin/FtsZ GTPase" evidence="5">
    <location>
        <begin position="10"/>
        <end position="202"/>
    </location>
</feature>
<evidence type="ECO:0000259" key="5">
    <source>
        <dbReference type="SMART" id="SM00864"/>
    </source>
</evidence>
<dbReference type="SUPFAM" id="SSF55307">
    <property type="entry name" value="Tubulin C-terminal domain-like"/>
    <property type="match status" value="1"/>
</dbReference>